<dbReference type="PROSITE" id="PS50940">
    <property type="entry name" value="CHIT_BIND_II"/>
    <property type="match status" value="4"/>
</dbReference>
<evidence type="ECO:0000256" key="2">
    <source>
        <dbReference type="ARBA" id="ARBA00023157"/>
    </source>
</evidence>
<feature type="domain" description="Chitin-binding type-2" evidence="4">
    <location>
        <begin position="154"/>
        <end position="212"/>
    </location>
</feature>
<comment type="caution">
    <text evidence="5">The sequence shown here is derived from an EMBL/GenBank/DDBJ whole genome shotgun (WGS) entry which is preliminary data.</text>
</comment>
<feature type="domain" description="Chitin-binding type-2" evidence="4">
    <location>
        <begin position="338"/>
        <end position="381"/>
    </location>
</feature>
<dbReference type="SMART" id="SM00494">
    <property type="entry name" value="ChtBD2"/>
    <property type="match status" value="4"/>
</dbReference>
<dbReference type="EMBL" id="CAJQZP010000570">
    <property type="protein sequence ID" value="CAG4969223.1"/>
    <property type="molecule type" value="Genomic_DNA"/>
</dbReference>
<dbReference type="OrthoDB" id="6020543at2759"/>
<dbReference type="PANTHER" id="PTHR23301:SF0">
    <property type="entry name" value="CHITIN-BINDING TYPE-2 DOMAIN-CONTAINING PROTEIN-RELATED"/>
    <property type="match status" value="1"/>
</dbReference>
<feature type="domain" description="Chitin-binding type-2" evidence="4">
    <location>
        <begin position="229"/>
        <end position="287"/>
    </location>
</feature>
<evidence type="ECO:0000256" key="1">
    <source>
        <dbReference type="ARBA" id="ARBA00022669"/>
    </source>
</evidence>
<accession>A0A8S3WPF2</accession>
<dbReference type="PANTHER" id="PTHR23301">
    <property type="entry name" value="CHITIN BINDING PERITROPHIN-A"/>
    <property type="match status" value="1"/>
</dbReference>
<keyword evidence="2" id="KW-1015">Disulfide bond</keyword>
<dbReference type="GO" id="GO:0008061">
    <property type="term" value="F:chitin binding"/>
    <property type="evidence" value="ECO:0007669"/>
    <property type="project" value="UniProtKB-KW"/>
</dbReference>
<gene>
    <name evidence="5" type="ORF">PAPOLLO_LOCUS8082</name>
</gene>
<dbReference type="Pfam" id="PF01607">
    <property type="entry name" value="CBM_14"/>
    <property type="match status" value="4"/>
</dbReference>
<feature type="region of interest" description="Disordered" evidence="3">
    <location>
        <begin position="98"/>
        <end position="148"/>
    </location>
</feature>
<dbReference type="InterPro" id="IPR002557">
    <property type="entry name" value="Chitin-bd_dom"/>
</dbReference>
<dbReference type="Proteomes" id="UP000691718">
    <property type="component" value="Unassembled WGS sequence"/>
</dbReference>
<organism evidence="5 6">
    <name type="scientific">Parnassius apollo</name>
    <name type="common">Apollo butterfly</name>
    <name type="synonym">Papilio apollo</name>
    <dbReference type="NCBI Taxonomy" id="110799"/>
    <lineage>
        <taxon>Eukaryota</taxon>
        <taxon>Metazoa</taxon>
        <taxon>Ecdysozoa</taxon>
        <taxon>Arthropoda</taxon>
        <taxon>Hexapoda</taxon>
        <taxon>Insecta</taxon>
        <taxon>Pterygota</taxon>
        <taxon>Neoptera</taxon>
        <taxon>Endopterygota</taxon>
        <taxon>Lepidoptera</taxon>
        <taxon>Glossata</taxon>
        <taxon>Ditrysia</taxon>
        <taxon>Papilionoidea</taxon>
        <taxon>Papilionidae</taxon>
        <taxon>Parnassiinae</taxon>
        <taxon>Parnassini</taxon>
        <taxon>Parnassius</taxon>
        <taxon>Parnassius</taxon>
    </lineage>
</organism>
<evidence type="ECO:0000313" key="5">
    <source>
        <dbReference type="EMBL" id="CAG4969223.1"/>
    </source>
</evidence>
<keyword evidence="1" id="KW-0147">Chitin-binding</keyword>
<feature type="non-terminal residue" evidence="5">
    <location>
        <position position="1"/>
    </location>
</feature>
<evidence type="ECO:0000256" key="3">
    <source>
        <dbReference type="SAM" id="MobiDB-lite"/>
    </source>
</evidence>
<feature type="domain" description="Chitin-binding type-2" evidence="4">
    <location>
        <begin position="30"/>
        <end position="89"/>
    </location>
</feature>
<proteinExistence type="predicted"/>
<name>A0A8S3WPF2_PARAO</name>
<dbReference type="GO" id="GO:0005576">
    <property type="term" value="C:extracellular region"/>
    <property type="evidence" value="ECO:0007669"/>
    <property type="project" value="InterPro"/>
</dbReference>
<dbReference type="InterPro" id="IPR051940">
    <property type="entry name" value="Chitin_bind-dev_reg"/>
</dbReference>
<reference evidence="5" key="1">
    <citation type="submission" date="2021-04" db="EMBL/GenBank/DDBJ databases">
        <authorList>
            <person name="Tunstrom K."/>
        </authorList>
    </citation>
    <scope>NUCLEOTIDE SEQUENCE</scope>
</reference>
<evidence type="ECO:0000259" key="4">
    <source>
        <dbReference type="PROSITE" id="PS50940"/>
    </source>
</evidence>
<dbReference type="AlphaFoldDB" id="A0A8S3WPF2"/>
<keyword evidence="6" id="KW-1185">Reference proteome</keyword>
<evidence type="ECO:0000313" key="6">
    <source>
        <dbReference type="Proteomes" id="UP000691718"/>
    </source>
</evidence>
<sequence length="396" mass="42698">KIVFLTALVLAQGKPQVEDKYERKENCERNELCPEDQRHYLLPHEYDCTKFYYCEYGMKWELPRDCAPGTQFSFKLQVCIHPTLANCTLPGSPMKPITTTTTTTTTKAPTTTTTTTTPAPTTTTTMTTSTTQKPTTTTTTTTTSSTESDDYLLENGCPADFNVHKLLPHETECNKFYYCVHGQKVERQCAPGTYFNATLQVCDWPHNVECAGSVGGDGGSGGAGGGNLSNGCPADFGIHKLLPHETNCSKFYYCVFGNKVERECPLNTHFNPTLQVCDWPKNAGCANNAGENGSSGGGDAGNGVGGSGGENCGEGASCGGGSGGGGNENDVDQGELLPNGCPSDFDIHKLLPHETDCGKFYYCVFGEKVERTCAPGTHFNPLLQLTATVDFEKWIR</sequence>
<feature type="compositionally biased region" description="Low complexity" evidence="3">
    <location>
        <begin position="98"/>
        <end position="146"/>
    </location>
</feature>
<protein>
    <submittedName>
        <fullName evidence="5">(apollo) hypothetical protein</fullName>
    </submittedName>
</protein>